<keyword evidence="1" id="KW-0812">Transmembrane</keyword>
<accession>A0A0K2VB37</accession>
<feature type="transmembrane region" description="Helical" evidence="1">
    <location>
        <begin position="20"/>
        <end position="39"/>
    </location>
</feature>
<evidence type="ECO:0000256" key="1">
    <source>
        <dbReference type="SAM" id="Phobius"/>
    </source>
</evidence>
<dbReference type="EMBL" id="HACA01029785">
    <property type="protein sequence ID" value="CDW47146.1"/>
    <property type="molecule type" value="Transcribed_RNA"/>
</dbReference>
<name>A0A0K2VB37_LEPSM</name>
<keyword evidence="1" id="KW-0472">Membrane</keyword>
<keyword evidence="1" id="KW-1133">Transmembrane helix</keyword>
<protein>
    <submittedName>
        <fullName evidence="2">Uncharacterized protein</fullName>
    </submittedName>
</protein>
<organism evidence="2">
    <name type="scientific">Lepeophtheirus salmonis</name>
    <name type="common">Salmon louse</name>
    <name type="synonym">Caligus salmonis</name>
    <dbReference type="NCBI Taxonomy" id="72036"/>
    <lineage>
        <taxon>Eukaryota</taxon>
        <taxon>Metazoa</taxon>
        <taxon>Ecdysozoa</taxon>
        <taxon>Arthropoda</taxon>
        <taxon>Crustacea</taxon>
        <taxon>Multicrustacea</taxon>
        <taxon>Hexanauplia</taxon>
        <taxon>Copepoda</taxon>
        <taxon>Siphonostomatoida</taxon>
        <taxon>Caligidae</taxon>
        <taxon>Lepeophtheirus</taxon>
    </lineage>
</organism>
<dbReference type="AlphaFoldDB" id="A0A0K2VB37"/>
<proteinExistence type="predicted"/>
<sequence length="42" mass="5376">MNYVINKIPIKKTQMETVLLLYRIGLVYWYTFYYFQFFWNKV</sequence>
<reference evidence="2" key="1">
    <citation type="submission" date="2014-05" db="EMBL/GenBank/DDBJ databases">
        <authorList>
            <person name="Chronopoulou M."/>
        </authorList>
    </citation>
    <scope>NUCLEOTIDE SEQUENCE</scope>
    <source>
        <tissue evidence="2">Whole organism</tissue>
    </source>
</reference>
<evidence type="ECO:0000313" key="2">
    <source>
        <dbReference type="EMBL" id="CDW47146.1"/>
    </source>
</evidence>